<evidence type="ECO:0000256" key="8">
    <source>
        <dbReference type="SAM" id="Phobius"/>
    </source>
</evidence>
<feature type="transmembrane region" description="Helical" evidence="8">
    <location>
        <begin position="82"/>
        <end position="101"/>
    </location>
</feature>
<keyword evidence="6 8" id="KW-0472">Membrane</keyword>
<accession>A0ABY3XLD9</accession>
<dbReference type="Proteomes" id="UP001202244">
    <property type="component" value="Chromosome"/>
</dbReference>
<dbReference type="PIRSF" id="PIRSF006060">
    <property type="entry name" value="AA_transporter"/>
    <property type="match status" value="1"/>
</dbReference>
<reference evidence="10 11" key="1">
    <citation type="journal article" date="2023" name="Microbiol. Spectr.">
        <title>Synergy between Genome Mining, Metabolomics, and Bioinformatics Uncovers Antibacterial Chlorinated Carbazole Alkaloids and Their Biosynthetic Gene Cluster from Streptomyces tubbatahanensis sp. nov., a Novel Actinomycete Isolated from Sulu Sea, Philippines.</title>
        <authorList>
            <person name="Tenebro C.P."/>
            <person name="Trono D.J.V.L."/>
            <person name="Balida L.A.P."/>
            <person name="Bayog L.K.A."/>
            <person name="Bruna J.R."/>
            <person name="Sabido E.M."/>
            <person name="Caspe D.P.C."/>
            <person name="de Los Santos E.L.C."/>
            <person name="Saludes J.P."/>
            <person name="Dalisay D.S."/>
        </authorList>
    </citation>
    <scope>NUCLEOTIDE SEQUENCE [LARGE SCALE GENOMIC DNA]</scope>
    <source>
        <strain evidence="10 11">DSD3025</strain>
    </source>
</reference>
<feature type="transmembrane region" description="Helical" evidence="8">
    <location>
        <begin position="180"/>
        <end position="204"/>
    </location>
</feature>
<gene>
    <name evidence="10" type="ORF">MMF93_01215</name>
</gene>
<dbReference type="PANTHER" id="PTHR43495:SF5">
    <property type="entry name" value="GAMMA-AMINOBUTYRIC ACID PERMEASE"/>
    <property type="match status" value="1"/>
</dbReference>
<dbReference type="RefSeq" id="WP_242748680.1">
    <property type="nucleotide sequence ID" value="NZ_CP093846.1"/>
</dbReference>
<keyword evidence="5 8" id="KW-1133">Transmembrane helix</keyword>
<feature type="transmembrane region" description="Helical" evidence="8">
    <location>
        <begin position="107"/>
        <end position="127"/>
    </location>
</feature>
<dbReference type="EMBL" id="CP093846">
    <property type="protein sequence ID" value="UNS95232.1"/>
    <property type="molecule type" value="Genomic_DNA"/>
</dbReference>
<keyword evidence="4" id="KW-0029">Amino-acid transport</keyword>
<feature type="transmembrane region" description="Helical" evidence="8">
    <location>
        <begin position="396"/>
        <end position="413"/>
    </location>
</feature>
<evidence type="ECO:0000256" key="3">
    <source>
        <dbReference type="ARBA" id="ARBA00022692"/>
    </source>
</evidence>
<dbReference type="Pfam" id="PF00324">
    <property type="entry name" value="AA_permease"/>
    <property type="match status" value="1"/>
</dbReference>
<feature type="transmembrane region" description="Helical" evidence="8">
    <location>
        <begin position="491"/>
        <end position="507"/>
    </location>
</feature>
<keyword evidence="3 8" id="KW-0812">Transmembrane</keyword>
<name>A0ABY3XLD9_9ACTN</name>
<feature type="compositionally biased region" description="Gly residues" evidence="7">
    <location>
        <begin position="30"/>
        <end position="39"/>
    </location>
</feature>
<evidence type="ECO:0000256" key="2">
    <source>
        <dbReference type="ARBA" id="ARBA00022448"/>
    </source>
</evidence>
<dbReference type="PROSITE" id="PS00218">
    <property type="entry name" value="AMINO_ACID_PERMEASE_1"/>
    <property type="match status" value="1"/>
</dbReference>
<keyword evidence="2" id="KW-0813">Transport</keyword>
<organism evidence="10 11">
    <name type="scientific">Streptomyces tubbatahanensis</name>
    <dbReference type="NCBI Taxonomy" id="2923272"/>
    <lineage>
        <taxon>Bacteria</taxon>
        <taxon>Bacillati</taxon>
        <taxon>Actinomycetota</taxon>
        <taxon>Actinomycetes</taxon>
        <taxon>Kitasatosporales</taxon>
        <taxon>Streptomycetaceae</taxon>
        <taxon>Streptomyces</taxon>
    </lineage>
</organism>
<feature type="transmembrane region" description="Helical" evidence="8">
    <location>
        <begin position="301"/>
        <end position="322"/>
    </location>
</feature>
<feature type="transmembrane region" description="Helical" evidence="8">
    <location>
        <begin position="259"/>
        <end position="280"/>
    </location>
</feature>
<keyword evidence="11" id="KW-1185">Reference proteome</keyword>
<evidence type="ECO:0000256" key="5">
    <source>
        <dbReference type="ARBA" id="ARBA00022989"/>
    </source>
</evidence>
<evidence type="ECO:0000256" key="6">
    <source>
        <dbReference type="ARBA" id="ARBA00023136"/>
    </source>
</evidence>
<evidence type="ECO:0000259" key="9">
    <source>
        <dbReference type="Pfam" id="PF00324"/>
    </source>
</evidence>
<dbReference type="PANTHER" id="PTHR43495">
    <property type="entry name" value="GABA PERMEASE"/>
    <property type="match status" value="1"/>
</dbReference>
<feature type="transmembrane region" description="Helical" evidence="8">
    <location>
        <begin position="463"/>
        <end position="485"/>
    </location>
</feature>
<evidence type="ECO:0000313" key="11">
    <source>
        <dbReference type="Proteomes" id="UP001202244"/>
    </source>
</evidence>
<feature type="transmembrane region" description="Helical" evidence="8">
    <location>
        <begin position="350"/>
        <end position="375"/>
    </location>
</feature>
<dbReference type="Gene3D" id="1.20.1740.10">
    <property type="entry name" value="Amino acid/polyamine transporter I"/>
    <property type="match status" value="1"/>
</dbReference>
<comment type="subcellular location">
    <subcellularLocation>
        <location evidence="1">Membrane</location>
        <topology evidence="1">Multi-pass membrane protein</topology>
    </subcellularLocation>
</comment>
<dbReference type="InterPro" id="IPR004841">
    <property type="entry name" value="AA-permease/SLC12A_dom"/>
</dbReference>
<evidence type="ECO:0000256" key="4">
    <source>
        <dbReference type="ARBA" id="ARBA00022970"/>
    </source>
</evidence>
<feature type="region of interest" description="Disordered" evidence="7">
    <location>
        <begin position="1"/>
        <end position="68"/>
    </location>
</feature>
<feature type="domain" description="Amino acid permease/ SLC12A" evidence="9">
    <location>
        <begin position="79"/>
        <end position="507"/>
    </location>
</feature>
<proteinExistence type="predicted"/>
<evidence type="ECO:0000256" key="7">
    <source>
        <dbReference type="SAM" id="MobiDB-lite"/>
    </source>
</evidence>
<dbReference type="InterPro" id="IPR004840">
    <property type="entry name" value="Amino_acid_permease_CS"/>
</dbReference>
<feature type="transmembrane region" description="Helical" evidence="8">
    <location>
        <begin position="139"/>
        <end position="160"/>
    </location>
</feature>
<protein>
    <submittedName>
        <fullName evidence="10">Amino acid permease</fullName>
    </submittedName>
</protein>
<evidence type="ECO:0000256" key="1">
    <source>
        <dbReference type="ARBA" id="ARBA00004141"/>
    </source>
</evidence>
<feature type="transmembrane region" description="Helical" evidence="8">
    <location>
        <begin position="216"/>
        <end position="239"/>
    </location>
</feature>
<feature type="transmembrane region" description="Helical" evidence="8">
    <location>
        <begin position="419"/>
        <end position="442"/>
    </location>
</feature>
<sequence length="514" mass="53996">MRQDGTADTTPDPPRVPEVASAGTTEVSGQNGGLGGARAPGGPAASEGAKDPTGGSRDAGEPEAAEASAGLHNGLKQRHMTLIALGGVIGAGLFVGSGVVIGETGPISIVSFLLAGGLAILVMRMLGEMAVARPAVGSFYAYARLSLGPWGGFTIGWLYWYFWVNVVALEAVTGATILHAWLPGIDLWVISLCLMVLLTVVNLFSVKSFGEFEYWFASLKIAAIVVFLVLGLAFVVGLWPGAHADAGNLTEHGGFAPKGLGPALTSVIPAVGFFTGAEIAALAAAESTEPRRAVARATHSVVLRVLLFYVGSIFLIVAIVPWNSKSIGDGPYVAALQQIGIPAAADVMRLIILVAVLSALNAGLYSASRIVFALTRNGDAPRGLTRLSGNGVPRRAILLATVLGYVSVVFAYVSPDTVFSFIVHSYGAVALFVYLLVALSQVRLRRRLEREDPGALTLKMWGYPYLSWFTVAAMAVVILAMAFLPDTRMDFVASTLTLVVVLGAYAIRRRRGRT</sequence>
<evidence type="ECO:0000313" key="10">
    <source>
        <dbReference type="EMBL" id="UNS95232.1"/>
    </source>
</evidence>